<feature type="compositionally biased region" description="Low complexity" evidence="6">
    <location>
        <begin position="475"/>
        <end position="500"/>
    </location>
</feature>
<dbReference type="InterPro" id="IPR011701">
    <property type="entry name" value="MFS"/>
</dbReference>
<keyword evidence="4 7" id="KW-1133">Transmembrane helix</keyword>
<comment type="caution">
    <text evidence="8">The sequence shown here is derived from an EMBL/GenBank/DDBJ whole genome shotgun (WGS) entry which is preliminary data.</text>
</comment>
<dbReference type="Pfam" id="PF07690">
    <property type="entry name" value="MFS_1"/>
    <property type="match status" value="1"/>
</dbReference>
<dbReference type="EMBL" id="BAABHO010000034">
    <property type="protein sequence ID" value="GAA4798909.1"/>
    <property type="molecule type" value="Genomic_DNA"/>
</dbReference>
<keyword evidence="2" id="KW-1003">Cell membrane</keyword>
<feature type="region of interest" description="Disordered" evidence="6">
    <location>
        <begin position="464"/>
        <end position="510"/>
    </location>
</feature>
<sequence length="510" mass="51340">MTPGHEPVTERRTGAGHERVAWALVPAAPASTASAVPSARSTRPVARLRELLVHPGFGKLLTVRLAAQWGDGVFQAALGGLVLFSPEREADPVMVALGLATVLLPYSIVGPFAGALLDRWDRRRVLVVAGALRGVLTLLTAGVVLAGVSGPALYLGALATIGVSRFIQAGLSAALPHVVVDEHLIGANSLVTTAGAVAAAIGAGCAIGLRGLIGPYDTDAAWTTAVAAVGSVLIVLVATRIPRGSLGPDERREAAQALRAVASGLADGFRAARAAPGVLGAFGAVAAHRLAFGITTLVVLLLMRNSLTDVGPLKAGIAGLGEVVAAVAAGLGVAAVVTPWLTARVGRTVTIRIMLVLAAVALLGLGLPMTLPTILAGSFVLGLVGQAIKLCSDAAVQTEVGDATRGRVFSLSDTTFNVTYVASVAGAAFLAPRSGRSPLLLALAAGIYLLGLVIHELALRAGARHPDEPGDQGGTQASAPSATVASTAPSPSVSTSSTSQRPDGSPDEDR</sequence>
<feature type="transmembrane region" description="Helical" evidence="7">
    <location>
        <begin position="152"/>
        <end position="175"/>
    </location>
</feature>
<evidence type="ECO:0000256" key="6">
    <source>
        <dbReference type="SAM" id="MobiDB-lite"/>
    </source>
</evidence>
<protein>
    <submittedName>
        <fullName evidence="8">MFS transporter</fullName>
    </submittedName>
</protein>
<accession>A0ABP9BR54</accession>
<feature type="transmembrane region" description="Helical" evidence="7">
    <location>
        <begin position="187"/>
        <end position="209"/>
    </location>
</feature>
<keyword evidence="5 7" id="KW-0472">Membrane</keyword>
<keyword evidence="3 7" id="KW-0812">Transmembrane</keyword>
<feature type="transmembrane region" description="Helical" evidence="7">
    <location>
        <begin position="439"/>
        <end position="459"/>
    </location>
</feature>
<evidence type="ECO:0000256" key="4">
    <source>
        <dbReference type="ARBA" id="ARBA00022989"/>
    </source>
</evidence>
<comment type="subcellular location">
    <subcellularLocation>
        <location evidence="1">Cell membrane</location>
        <topology evidence="1">Multi-pass membrane protein</topology>
    </subcellularLocation>
</comment>
<keyword evidence="9" id="KW-1185">Reference proteome</keyword>
<gene>
    <name evidence="8" type="ORF">GCM10023200_39720</name>
</gene>
<dbReference type="Proteomes" id="UP001500928">
    <property type="component" value="Unassembled WGS sequence"/>
</dbReference>
<dbReference type="InterPro" id="IPR036259">
    <property type="entry name" value="MFS_trans_sf"/>
</dbReference>
<feature type="transmembrane region" description="Helical" evidence="7">
    <location>
        <begin position="353"/>
        <end position="375"/>
    </location>
</feature>
<feature type="transmembrane region" description="Helical" evidence="7">
    <location>
        <begin position="125"/>
        <end position="146"/>
    </location>
</feature>
<feature type="transmembrane region" description="Helical" evidence="7">
    <location>
        <begin position="323"/>
        <end position="341"/>
    </location>
</feature>
<evidence type="ECO:0000256" key="5">
    <source>
        <dbReference type="ARBA" id="ARBA00023136"/>
    </source>
</evidence>
<dbReference type="SUPFAM" id="SSF103473">
    <property type="entry name" value="MFS general substrate transporter"/>
    <property type="match status" value="1"/>
</dbReference>
<feature type="transmembrane region" description="Helical" evidence="7">
    <location>
        <begin position="221"/>
        <end position="242"/>
    </location>
</feature>
<reference evidence="9" key="1">
    <citation type="journal article" date="2019" name="Int. J. Syst. Evol. Microbiol.">
        <title>The Global Catalogue of Microorganisms (GCM) 10K type strain sequencing project: providing services to taxonomists for standard genome sequencing and annotation.</title>
        <authorList>
            <consortium name="The Broad Institute Genomics Platform"/>
            <consortium name="The Broad Institute Genome Sequencing Center for Infectious Disease"/>
            <person name="Wu L."/>
            <person name="Ma J."/>
        </authorList>
    </citation>
    <scope>NUCLEOTIDE SEQUENCE [LARGE SCALE GENOMIC DNA]</scope>
    <source>
        <strain evidence="9">JCM 17979</strain>
    </source>
</reference>
<dbReference type="Gene3D" id="1.20.1250.20">
    <property type="entry name" value="MFS general substrate transporter like domains"/>
    <property type="match status" value="1"/>
</dbReference>
<dbReference type="PANTHER" id="PTHR23513">
    <property type="entry name" value="INTEGRAL MEMBRANE EFFLUX PROTEIN-RELATED"/>
    <property type="match status" value="1"/>
</dbReference>
<dbReference type="CDD" id="cd06173">
    <property type="entry name" value="MFS_MefA_like"/>
    <property type="match status" value="1"/>
</dbReference>
<feature type="transmembrane region" description="Helical" evidence="7">
    <location>
        <begin position="278"/>
        <end position="303"/>
    </location>
</feature>
<evidence type="ECO:0000313" key="8">
    <source>
        <dbReference type="EMBL" id="GAA4798909.1"/>
    </source>
</evidence>
<evidence type="ECO:0000313" key="9">
    <source>
        <dbReference type="Proteomes" id="UP001500928"/>
    </source>
</evidence>
<evidence type="ECO:0000256" key="2">
    <source>
        <dbReference type="ARBA" id="ARBA00022475"/>
    </source>
</evidence>
<organism evidence="8 9">
    <name type="scientific">Actinomycetospora chlora</name>
    <dbReference type="NCBI Taxonomy" id="663608"/>
    <lineage>
        <taxon>Bacteria</taxon>
        <taxon>Bacillati</taxon>
        <taxon>Actinomycetota</taxon>
        <taxon>Actinomycetes</taxon>
        <taxon>Pseudonocardiales</taxon>
        <taxon>Pseudonocardiaceae</taxon>
        <taxon>Actinomycetospora</taxon>
    </lineage>
</organism>
<name>A0ABP9BR54_9PSEU</name>
<feature type="transmembrane region" description="Helical" evidence="7">
    <location>
        <begin position="93"/>
        <end position="113"/>
    </location>
</feature>
<evidence type="ECO:0000256" key="3">
    <source>
        <dbReference type="ARBA" id="ARBA00022692"/>
    </source>
</evidence>
<evidence type="ECO:0000256" key="1">
    <source>
        <dbReference type="ARBA" id="ARBA00004651"/>
    </source>
</evidence>
<dbReference type="PANTHER" id="PTHR23513:SF17">
    <property type="entry name" value="MEMBRANE PROTEIN"/>
    <property type="match status" value="1"/>
</dbReference>
<evidence type="ECO:0000256" key="7">
    <source>
        <dbReference type="SAM" id="Phobius"/>
    </source>
</evidence>
<proteinExistence type="predicted"/>